<dbReference type="AlphaFoldDB" id="A0A1H4NVE6"/>
<dbReference type="Pfam" id="PF14091">
    <property type="entry name" value="DUF4269"/>
    <property type="match status" value="1"/>
</dbReference>
<dbReference type="RefSeq" id="WP_074672475.1">
    <property type="nucleotide sequence ID" value="NZ_FNTB01000001.1"/>
</dbReference>
<dbReference type="Proteomes" id="UP000183038">
    <property type="component" value="Unassembled WGS sequence"/>
</dbReference>
<dbReference type="EMBL" id="FNTB01000001">
    <property type="protein sequence ID" value="SEB99197.1"/>
    <property type="molecule type" value="Genomic_DNA"/>
</dbReference>
<sequence length="174" mass="20038">MSKHNFKSLDYLLHGNERQRLAFEEMNKLQIFKTLQPFDPVLTGTLPIRIDIHSSDLDIICECVDHNAFAEVLVHEFGSLHNFKISTAYSNNLKATICVFEFGSFVFEIFGQNLSTEEQNAYRHMIKEHTILLEKGEEFRKQIIALKLRGIKTEPAFADLLGLEGDPYKAILDY</sequence>
<organism evidence="1 2">
    <name type="scientific">Maribacter dokdonensis</name>
    <dbReference type="NCBI Taxonomy" id="320912"/>
    <lineage>
        <taxon>Bacteria</taxon>
        <taxon>Pseudomonadati</taxon>
        <taxon>Bacteroidota</taxon>
        <taxon>Flavobacteriia</taxon>
        <taxon>Flavobacteriales</taxon>
        <taxon>Flavobacteriaceae</taxon>
        <taxon>Maribacter</taxon>
    </lineage>
</organism>
<dbReference type="OrthoDB" id="6402248at2"/>
<dbReference type="InterPro" id="IPR025365">
    <property type="entry name" value="DUF4269"/>
</dbReference>
<accession>A0A1H4NVE6</accession>
<reference evidence="1 2" key="1">
    <citation type="submission" date="2016-10" db="EMBL/GenBank/DDBJ databases">
        <authorList>
            <person name="de Groot N.N."/>
        </authorList>
    </citation>
    <scope>NUCLEOTIDE SEQUENCE [LARGE SCALE GENOMIC DNA]</scope>
    <source>
        <strain evidence="1 2">MAR_2009_71</strain>
    </source>
</reference>
<protein>
    <recommendedName>
        <fullName evidence="3">DUF4269 domain-containing protein</fullName>
    </recommendedName>
</protein>
<evidence type="ECO:0008006" key="3">
    <source>
        <dbReference type="Google" id="ProtNLM"/>
    </source>
</evidence>
<name>A0A1H4NVE6_9FLAO</name>
<gene>
    <name evidence="1" type="ORF">SAMN05192540_2074</name>
</gene>
<evidence type="ECO:0000313" key="1">
    <source>
        <dbReference type="EMBL" id="SEB99197.1"/>
    </source>
</evidence>
<proteinExistence type="predicted"/>
<evidence type="ECO:0000313" key="2">
    <source>
        <dbReference type="Proteomes" id="UP000183038"/>
    </source>
</evidence>